<feature type="domain" description="Response regulatory" evidence="19">
    <location>
        <begin position="770"/>
        <end position="891"/>
    </location>
</feature>
<dbReference type="InterPro" id="IPR008207">
    <property type="entry name" value="Sig_transdc_His_kin_Hpt_dom"/>
</dbReference>
<evidence type="ECO:0000259" key="20">
    <source>
        <dbReference type="PROSITE" id="PS50885"/>
    </source>
</evidence>
<comment type="subcellular location">
    <subcellularLocation>
        <location evidence="2">Cell inner membrane</location>
        <topology evidence="2">Multi-pass membrane protein</topology>
    </subcellularLocation>
</comment>
<evidence type="ECO:0000313" key="23">
    <source>
        <dbReference type="Proteomes" id="UP000002350"/>
    </source>
</evidence>
<dbReference type="Proteomes" id="UP000002350">
    <property type="component" value="Chromosome"/>
</dbReference>
<evidence type="ECO:0000256" key="11">
    <source>
        <dbReference type="ARBA" id="ARBA00022989"/>
    </source>
</evidence>
<dbReference type="InterPro" id="IPR003660">
    <property type="entry name" value="HAMP_dom"/>
</dbReference>
<dbReference type="Pfam" id="PF01627">
    <property type="entry name" value="Hpt"/>
    <property type="match status" value="1"/>
</dbReference>
<dbReference type="Pfam" id="PF00072">
    <property type="entry name" value="Response_reg"/>
    <property type="match status" value="1"/>
</dbReference>
<dbReference type="STRING" id="637905.SVI_3255"/>
<dbReference type="SMART" id="SM00388">
    <property type="entry name" value="HisKA"/>
    <property type="match status" value="1"/>
</dbReference>
<evidence type="ECO:0000256" key="1">
    <source>
        <dbReference type="ARBA" id="ARBA00000085"/>
    </source>
</evidence>
<evidence type="ECO:0000256" key="8">
    <source>
        <dbReference type="ARBA" id="ARBA00022692"/>
    </source>
</evidence>
<dbReference type="SMART" id="SM00387">
    <property type="entry name" value="HATPase_c"/>
    <property type="match status" value="1"/>
</dbReference>
<evidence type="ECO:0000256" key="7">
    <source>
        <dbReference type="ARBA" id="ARBA00022679"/>
    </source>
</evidence>
<dbReference type="PROSITE" id="PS50109">
    <property type="entry name" value="HIS_KIN"/>
    <property type="match status" value="1"/>
</dbReference>
<dbReference type="InterPro" id="IPR038188">
    <property type="entry name" value="TorS_sensor_sf"/>
</dbReference>
<keyword evidence="11 17" id="KW-1133">Transmembrane helix</keyword>
<comment type="catalytic activity">
    <reaction evidence="1">
        <text>ATP + protein L-histidine = ADP + protein N-phospho-L-histidine.</text>
        <dbReference type="EC" id="2.7.13.3"/>
    </reaction>
</comment>
<reference evidence="23" key="1">
    <citation type="journal article" date="2010" name="Mol. Biosyst.">
        <title>Complete genome sequence and comparative analysis of Shewanella violacea, a psychrophilic and piezophilic bacterium from deep sea floor sediments.</title>
        <authorList>
            <person name="Aono E."/>
            <person name="Baba T."/>
            <person name="Ara T."/>
            <person name="Nishi T."/>
            <person name="Nakamichi T."/>
            <person name="Inamoto E."/>
            <person name="Toyonaga H."/>
            <person name="Hasegawa M."/>
            <person name="Takai Y."/>
            <person name="Okumura Y."/>
            <person name="Baba M."/>
            <person name="Tomita M."/>
            <person name="Kato C."/>
            <person name="Oshima T."/>
            <person name="Nakasone K."/>
            <person name="Mori H."/>
        </authorList>
    </citation>
    <scope>NUCLEOTIDE SEQUENCE [LARGE SCALE GENOMIC DNA]</scope>
    <source>
        <strain evidence="23">JCM 10179 / CIP 106290 / LMG 19151 / DSS12</strain>
    </source>
</reference>
<dbReference type="eggNOG" id="COG0784">
    <property type="taxonomic scope" value="Bacteria"/>
</dbReference>
<dbReference type="SUPFAM" id="SSF47384">
    <property type="entry name" value="Homodimeric domain of signal transducing histidine kinase"/>
    <property type="match status" value="1"/>
</dbReference>
<dbReference type="Gene3D" id="1.20.58.920">
    <property type="match status" value="1"/>
</dbReference>
<dbReference type="InterPro" id="IPR003661">
    <property type="entry name" value="HisK_dim/P_dom"/>
</dbReference>
<dbReference type="NCBIfam" id="TIGR02956">
    <property type="entry name" value="TMAO_torS"/>
    <property type="match status" value="1"/>
</dbReference>
<evidence type="ECO:0000256" key="10">
    <source>
        <dbReference type="ARBA" id="ARBA00022840"/>
    </source>
</evidence>
<keyword evidence="6 15" id="KW-0597">Phosphoprotein</keyword>
<keyword evidence="8 17" id="KW-0812">Transmembrane</keyword>
<dbReference type="RefSeq" id="WP_013052522.1">
    <property type="nucleotide sequence ID" value="NC_014012.1"/>
</dbReference>
<dbReference type="CDD" id="cd00082">
    <property type="entry name" value="HisKA"/>
    <property type="match status" value="1"/>
</dbReference>
<dbReference type="InterPro" id="IPR014302">
    <property type="entry name" value="Sig_transdc_His_kinase_TorS"/>
</dbReference>
<keyword evidence="9 22" id="KW-0418">Kinase</keyword>
<keyword evidence="13 17" id="KW-0472">Membrane</keyword>
<dbReference type="GO" id="GO:0000155">
    <property type="term" value="F:phosphorelay sensor kinase activity"/>
    <property type="evidence" value="ECO:0007669"/>
    <property type="project" value="InterPro"/>
</dbReference>
<dbReference type="CDD" id="cd17546">
    <property type="entry name" value="REC_hyHK_CKI1_RcsC-like"/>
    <property type="match status" value="1"/>
</dbReference>
<evidence type="ECO:0000256" key="17">
    <source>
        <dbReference type="SAM" id="Phobius"/>
    </source>
</evidence>
<evidence type="ECO:0000259" key="19">
    <source>
        <dbReference type="PROSITE" id="PS50110"/>
    </source>
</evidence>
<dbReference type="InterPro" id="IPR003594">
    <property type="entry name" value="HATPase_dom"/>
</dbReference>
<dbReference type="Pfam" id="PF00512">
    <property type="entry name" value="HisKA"/>
    <property type="match status" value="1"/>
</dbReference>
<feature type="domain" description="HAMP" evidence="20">
    <location>
        <begin position="390"/>
        <end position="442"/>
    </location>
</feature>
<dbReference type="PANTHER" id="PTHR43047:SF72">
    <property type="entry name" value="OSMOSENSING HISTIDINE PROTEIN KINASE SLN1"/>
    <property type="match status" value="1"/>
</dbReference>
<dbReference type="SUPFAM" id="SSF47226">
    <property type="entry name" value="Histidine-containing phosphotransfer domain, HPT domain"/>
    <property type="match status" value="1"/>
</dbReference>
<dbReference type="HOGENOM" id="CLU_000445_40_1_6"/>
<name>D4ZB31_SHEVD</name>
<dbReference type="KEGG" id="svo:SVI_3255"/>
<evidence type="ECO:0000256" key="5">
    <source>
        <dbReference type="ARBA" id="ARBA00022519"/>
    </source>
</evidence>
<gene>
    <name evidence="22" type="primary">torS</name>
    <name evidence="22" type="ordered locus">SVI_3255</name>
</gene>
<dbReference type="PIRSF" id="PIRSF036437">
    <property type="entry name" value="HK_TorS"/>
    <property type="match status" value="1"/>
</dbReference>
<evidence type="ECO:0000256" key="2">
    <source>
        <dbReference type="ARBA" id="ARBA00004429"/>
    </source>
</evidence>
<feature type="transmembrane region" description="Helical" evidence="17">
    <location>
        <begin position="368"/>
        <end position="388"/>
    </location>
</feature>
<dbReference type="Gene3D" id="3.30.565.10">
    <property type="entry name" value="Histidine kinase-like ATPase, C-terminal domain"/>
    <property type="match status" value="1"/>
</dbReference>
<dbReference type="InterPro" id="IPR005467">
    <property type="entry name" value="His_kinase_dom"/>
</dbReference>
<keyword evidence="10" id="KW-0067">ATP-binding</keyword>
<accession>D4ZB31</accession>
<keyword evidence="23" id="KW-1185">Reference proteome</keyword>
<dbReference type="SMART" id="SM00448">
    <property type="entry name" value="REC"/>
    <property type="match status" value="1"/>
</dbReference>
<keyword evidence="10" id="KW-0547">Nucleotide-binding</keyword>
<dbReference type="EMBL" id="AP011177">
    <property type="protein sequence ID" value="BAJ03226.1"/>
    <property type="molecule type" value="Genomic_DNA"/>
</dbReference>
<evidence type="ECO:0000313" key="22">
    <source>
        <dbReference type="EMBL" id="BAJ03226.1"/>
    </source>
</evidence>
<dbReference type="InterPro" id="IPR036641">
    <property type="entry name" value="HPT_dom_sf"/>
</dbReference>
<feature type="coiled-coil region" evidence="16">
    <location>
        <begin position="440"/>
        <end position="478"/>
    </location>
</feature>
<dbReference type="PROSITE" id="PS50885">
    <property type="entry name" value="HAMP"/>
    <property type="match status" value="1"/>
</dbReference>
<evidence type="ECO:0000256" key="14">
    <source>
        <dbReference type="PROSITE-ProRule" id="PRU00110"/>
    </source>
</evidence>
<dbReference type="InterPro" id="IPR036890">
    <property type="entry name" value="HATPase_C_sf"/>
</dbReference>
<dbReference type="eggNOG" id="COG2205">
    <property type="taxonomic scope" value="Bacteria"/>
</dbReference>
<keyword evidence="7" id="KW-0808">Transferase</keyword>
<feature type="domain" description="Histidine kinase" evidence="18">
    <location>
        <begin position="506"/>
        <end position="751"/>
    </location>
</feature>
<dbReference type="InterPro" id="IPR001789">
    <property type="entry name" value="Sig_transdc_resp-reg_receiver"/>
</dbReference>
<dbReference type="GO" id="GO:0009927">
    <property type="term" value="F:histidine phosphotransfer kinase activity"/>
    <property type="evidence" value="ECO:0007669"/>
    <property type="project" value="TreeGrafter"/>
</dbReference>
<evidence type="ECO:0000259" key="21">
    <source>
        <dbReference type="PROSITE" id="PS50894"/>
    </source>
</evidence>
<dbReference type="CDD" id="cd16922">
    <property type="entry name" value="HATPase_EvgS-ArcB-TorS-like"/>
    <property type="match status" value="1"/>
</dbReference>
<dbReference type="Gene3D" id="6.10.340.10">
    <property type="match status" value="1"/>
</dbReference>
<dbReference type="InterPro" id="IPR036097">
    <property type="entry name" value="HisK_dim/P_sf"/>
</dbReference>
<dbReference type="GO" id="GO:0005886">
    <property type="term" value="C:plasma membrane"/>
    <property type="evidence" value="ECO:0007669"/>
    <property type="project" value="UniProtKB-SubCell"/>
</dbReference>
<dbReference type="PROSITE" id="PS50110">
    <property type="entry name" value="RESPONSE_REGULATORY"/>
    <property type="match status" value="1"/>
</dbReference>
<dbReference type="OrthoDB" id="9810730at2"/>
<dbReference type="PROSITE" id="PS50894">
    <property type="entry name" value="HPT"/>
    <property type="match status" value="1"/>
</dbReference>
<dbReference type="InterPro" id="IPR011006">
    <property type="entry name" value="CheY-like_superfamily"/>
</dbReference>
<dbReference type="SUPFAM" id="SSF55874">
    <property type="entry name" value="ATPase domain of HSP90 chaperone/DNA topoisomerase II/histidine kinase"/>
    <property type="match status" value="1"/>
</dbReference>
<evidence type="ECO:0000256" key="16">
    <source>
        <dbReference type="SAM" id="Coils"/>
    </source>
</evidence>
<dbReference type="Pfam" id="PF02518">
    <property type="entry name" value="HATPase_c"/>
    <property type="match status" value="1"/>
</dbReference>
<feature type="modified residue" description="Phosphohistidine" evidence="14">
    <location>
        <position position="968"/>
    </location>
</feature>
<proteinExistence type="predicted"/>
<dbReference type="PANTHER" id="PTHR43047">
    <property type="entry name" value="TWO-COMPONENT HISTIDINE PROTEIN KINASE"/>
    <property type="match status" value="1"/>
</dbReference>
<feature type="modified residue" description="4-aspartylphosphate" evidence="15">
    <location>
        <position position="822"/>
    </location>
</feature>
<evidence type="ECO:0000256" key="9">
    <source>
        <dbReference type="ARBA" id="ARBA00022777"/>
    </source>
</evidence>
<feature type="transmembrane region" description="Helical" evidence="17">
    <location>
        <begin position="15"/>
        <end position="39"/>
    </location>
</feature>
<evidence type="ECO:0000256" key="4">
    <source>
        <dbReference type="ARBA" id="ARBA00022475"/>
    </source>
</evidence>
<evidence type="ECO:0000256" key="3">
    <source>
        <dbReference type="ARBA" id="ARBA00012438"/>
    </source>
</evidence>
<evidence type="ECO:0000256" key="13">
    <source>
        <dbReference type="ARBA" id="ARBA00023136"/>
    </source>
</evidence>
<sequence length="1019" mass="110914">MPFTLSRKSLVGRLMLSFCLLAFLLMLLVSVGSLSLYWVKKADRFLYDEALPASQAARNLVQTSNALADNAQALGTVKEESQRQFIGRMLSINSSHLLGTIASLKSLGVQNDQRLEFSAGEIIHELARLGNQVGQRLEVAGHLSRVGKALVASASHSTELLEAELAVVDSGILAKLSLAYPQIAGQVNSAHLLDAVIEQDLDIQERLNRALKVIHNITLVGQLLQSPEHESALASLLSSMSQQPTISLPSTYQIMTLSQGLANSPDLNNGEPQVDLMALELLKGLIRDPVREHELTAELVVLHRVGEGLAAQRRYVQLLRAQDKQLSSLSDKLTGLNRTLHVAMASQQAKTELARGDYLQQLFWAKTGLLSTGVLMLLVILFVMYWVIYKGIAVRLNEATQALSRLSLGDTEVSLNSHGDDELTAMANAIQAFKQKTAHNQKLQAQLLDTAAELTQHKAELESTVEARTKELAIANKQLDAEARGHAQAREMAEQASQAKSLFLATMSHEIRTPLNGLLGTLTLLGHSDLPLAQKQMLALSQYSGTLLQTVLNDILDFSRLEQGKLSNETRPVAINELIDEVVAIMLAGANIAGLQLVLESPRLPPWISLDGPKLRQVLFNLIGNGIKFTPEGEVRLRVSFDEAELHFEVIDTGLGISSAAMPHLFKAYSAQLNKGRSRGTGLGLAISKELVDLMKLNLSAYELADDASPNLGISKKSAQELASLVQSDSLWVKSQPGRGSSFGFSLPLIECQRVNDSYAQNLENVAHKRVLVVEDNKVNAMVAQGFLAHLGHESVLASSCEQARKLYSDNTAGEFDAIMLDIQLGDGSGFDLVSDLRSVKHKAKRRVPIAAFTAQLQADDLSHYQQAGFDIVLGKPLNMQSLAAWIGLAKGADVEEITSESAPEILETPIEDLIEVSQLLDLTQINQDIDYLGKEAVTDMLALFIDSSQAQVSELQGVNPDHLRLLHGLKGSSASMGLLALSKLCQSLEKSQYQACQHEQVVSSLTRSIEALRVYLEA</sequence>
<dbReference type="EC" id="2.7.13.3" evidence="3"/>
<feature type="domain" description="HPt" evidence="21">
    <location>
        <begin position="922"/>
        <end position="1019"/>
    </location>
</feature>
<dbReference type="Gene3D" id="1.10.287.130">
    <property type="match status" value="1"/>
</dbReference>
<evidence type="ECO:0000256" key="12">
    <source>
        <dbReference type="ARBA" id="ARBA00023012"/>
    </source>
</evidence>
<keyword evidence="16" id="KW-0175">Coiled coil</keyword>
<dbReference type="SUPFAM" id="SSF52172">
    <property type="entry name" value="CheY-like"/>
    <property type="match status" value="1"/>
</dbReference>
<dbReference type="Gene3D" id="1.20.120.160">
    <property type="entry name" value="HPT domain"/>
    <property type="match status" value="1"/>
</dbReference>
<keyword evidence="5" id="KW-0997">Cell inner membrane</keyword>
<evidence type="ECO:0000256" key="15">
    <source>
        <dbReference type="PROSITE-ProRule" id="PRU00169"/>
    </source>
</evidence>
<organism evidence="22 23">
    <name type="scientific">Shewanella violacea (strain JCM 10179 / CIP 106290 / LMG 19151 / DSS12)</name>
    <dbReference type="NCBI Taxonomy" id="637905"/>
    <lineage>
        <taxon>Bacteria</taxon>
        <taxon>Pseudomonadati</taxon>
        <taxon>Pseudomonadota</taxon>
        <taxon>Gammaproteobacteria</taxon>
        <taxon>Alteromonadales</taxon>
        <taxon>Shewanellaceae</taxon>
        <taxon>Shewanella</taxon>
    </lineage>
</organism>
<dbReference type="Pfam" id="PF21689">
    <property type="entry name" value="TorS_sensor_domain"/>
    <property type="match status" value="1"/>
</dbReference>
<dbReference type="Gene3D" id="3.40.50.2300">
    <property type="match status" value="1"/>
</dbReference>
<dbReference type="CDD" id="cd00088">
    <property type="entry name" value="HPT"/>
    <property type="match status" value="1"/>
</dbReference>
<dbReference type="AlphaFoldDB" id="D4ZB31"/>
<evidence type="ECO:0000256" key="6">
    <source>
        <dbReference type="ARBA" id="ARBA00022553"/>
    </source>
</evidence>
<evidence type="ECO:0000259" key="18">
    <source>
        <dbReference type="PROSITE" id="PS50109"/>
    </source>
</evidence>
<keyword evidence="12" id="KW-0902">Two-component regulatory system</keyword>
<protein>
    <recommendedName>
        <fullName evidence="3">histidine kinase</fullName>
        <ecNumber evidence="3">2.7.13.3</ecNumber>
    </recommendedName>
</protein>
<keyword evidence="4" id="KW-1003">Cell membrane</keyword>